<organism evidence="2 3">
    <name type="scientific">Phialemonium thermophilum</name>
    <dbReference type="NCBI Taxonomy" id="223376"/>
    <lineage>
        <taxon>Eukaryota</taxon>
        <taxon>Fungi</taxon>
        <taxon>Dikarya</taxon>
        <taxon>Ascomycota</taxon>
        <taxon>Pezizomycotina</taxon>
        <taxon>Sordariomycetes</taxon>
        <taxon>Sordariomycetidae</taxon>
        <taxon>Cephalothecales</taxon>
        <taxon>Cephalothecaceae</taxon>
        <taxon>Phialemonium</taxon>
    </lineage>
</organism>
<evidence type="ECO:0000313" key="2">
    <source>
        <dbReference type="EMBL" id="KAL1876387.1"/>
    </source>
</evidence>
<comment type="caution">
    <text evidence="2">The sequence shown here is derived from an EMBL/GenBank/DDBJ whole genome shotgun (WGS) entry which is preliminary data.</text>
</comment>
<proteinExistence type="predicted"/>
<feature type="region of interest" description="Disordered" evidence="1">
    <location>
        <begin position="112"/>
        <end position="198"/>
    </location>
</feature>
<feature type="region of interest" description="Disordered" evidence="1">
    <location>
        <begin position="279"/>
        <end position="299"/>
    </location>
</feature>
<gene>
    <name evidence="2" type="ORF">VTK73DRAFT_9402</name>
</gene>
<feature type="compositionally biased region" description="Low complexity" evidence="1">
    <location>
        <begin position="140"/>
        <end position="151"/>
    </location>
</feature>
<evidence type="ECO:0000313" key="3">
    <source>
        <dbReference type="Proteomes" id="UP001586593"/>
    </source>
</evidence>
<sequence>MPSAKPVLVISTPVTADFPRDVPRELPSAGSLETPMSAKSPFREALPSAGLPSAGLPSAGLSQAVSPTGPMSARIKSDEKTPITPPLAYLDFLRSMSLSSPPLSGKALLARTSTYDSTTSESSTTTVDSTASEREKEDSPPSSAASEGPEPCNDKNATSLHSPNTTRAGRTLLPTGRGVPPGGPLSAPPVGASPSCSNLPASPAIFNCSKVDSPRSPWSARSVRSHFDWDAALKARKRADTIGCVATASRAGSAGCGSKRETRSVRHIREVVTRTVTYTPRMAPPPKGKRRKVDHDTAS</sequence>
<name>A0ABR3XLN4_9PEZI</name>
<dbReference type="EMBL" id="JAZHXJ010000078">
    <property type="protein sequence ID" value="KAL1876387.1"/>
    <property type="molecule type" value="Genomic_DNA"/>
</dbReference>
<accession>A0ABR3XLN4</accession>
<protein>
    <submittedName>
        <fullName evidence="2">Uncharacterized protein</fullName>
    </submittedName>
</protein>
<feature type="region of interest" description="Disordered" evidence="1">
    <location>
        <begin position="18"/>
        <end position="84"/>
    </location>
</feature>
<feature type="compositionally biased region" description="Polar residues" evidence="1">
    <location>
        <begin position="155"/>
        <end position="168"/>
    </location>
</feature>
<dbReference type="PANTHER" id="PTHR42053:SF1">
    <property type="match status" value="1"/>
</dbReference>
<evidence type="ECO:0000256" key="1">
    <source>
        <dbReference type="SAM" id="MobiDB-lite"/>
    </source>
</evidence>
<reference evidence="2 3" key="1">
    <citation type="journal article" date="2024" name="Commun. Biol.">
        <title>Comparative genomic analysis of thermophilic fungi reveals convergent evolutionary adaptations and gene losses.</title>
        <authorList>
            <person name="Steindorff A.S."/>
            <person name="Aguilar-Pontes M.V."/>
            <person name="Robinson A.J."/>
            <person name="Andreopoulos B."/>
            <person name="LaButti K."/>
            <person name="Kuo A."/>
            <person name="Mondo S."/>
            <person name="Riley R."/>
            <person name="Otillar R."/>
            <person name="Haridas S."/>
            <person name="Lipzen A."/>
            <person name="Grimwood J."/>
            <person name="Schmutz J."/>
            <person name="Clum A."/>
            <person name="Reid I.D."/>
            <person name="Moisan M.C."/>
            <person name="Butler G."/>
            <person name="Nguyen T.T.M."/>
            <person name="Dewar K."/>
            <person name="Conant G."/>
            <person name="Drula E."/>
            <person name="Henrissat B."/>
            <person name="Hansel C."/>
            <person name="Singer S."/>
            <person name="Hutchinson M.I."/>
            <person name="de Vries R.P."/>
            <person name="Natvig D.O."/>
            <person name="Powell A.J."/>
            <person name="Tsang A."/>
            <person name="Grigoriev I.V."/>
        </authorList>
    </citation>
    <scope>NUCLEOTIDE SEQUENCE [LARGE SCALE GENOMIC DNA]</scope>
    <source>
        <strain evidence="2 3">ATCC 24622</strain>
    </source>
</reference>
<dbReference type="PANTHER" id="PTHR42053">
    <property type="match status" value="1"/>
</dbReference>
<feature type="compositionally biased region" description="Low complexity" evidence="1">
    <location>
        <begin position="112"/>
        <end position="130"/>
    </location>
</feature>
<keyword evidence="3" id="KW-1185">Reference proteome</keyword>
<dbReference type="Proteomes" id="UP001586593">
    <property type="component" value="Unassembled WGS sequence"/>
</dbReference>